<dbReference type="PANTHER" id="PTHR30329:SF21">
    <property type="entry name" value="LIPOPROTEIN YIAD-RELATED"/>
    <property type="match status" value="1"/>
</dbReference>
<dbReference type="SUPFAM" id="SSF103088">
    <property type="entry name" value="OmpA-like"/>
    <property type="match status" value="2"/>
</dbReference>
<dbReference type="CDD" id="cd07185">
    <property type="entry name" value="OmpA_C-like"/>
    <property type="match status" value="1"/>
</dbReference>
<organism evidence="3 4">
    <name type="scientific">Flavobacterium litorale</name>
    <dbReference type="NCBI Taxonomy" id="2856519"/>
    <lineage>
        <taxon>Bacteria</taxon>
        <taxon>Pseudomonadati</taxon>
        <taxon>Bacteroidota</taxon>
        <taxon>Flavobacteriia</taxon>
        <taxon>Flavobacteriales</taxon>
        <taxon>Flavobacteriaceae</taxon>
        <taxon>Flavobacterium</taxon>
    </lineage>
</organism>
<reference evidence="3 4" key="1">
    <citation type="submission" date="2021-07" db="EMBL/GenBank/DDBJ databases">
        <title>Flavobacterium WSW3-B6 sp.nov, isolated from seaweed.</title>
        <authorList>
            <person name="Muhammad N."/>
            <person name="Ho H."/>
            <person name="Lee Y.-J."/>
            <person name="Nguyen T."/>
            <person name="Ho J."/>
            <person name="Kim S.-G."/>
        </authorList>
    </citation>
    <scope>NUCLEOTIDE SEQUENCE [LARGE SCALE GENOMIC DNA]</scope>
    <source>
        <strain evidence="3 4">WSW3-B6</strain>
    </source>
</reference>
<dbReference type="Proteomes" id="UP000825381">
    <property type="component" value="Chromosome"/>
</dbReference>
<dbReference type="Gene3D" id="3.30.1330.60">
    <property type="entry name" value="OmpA-like domain"/>
    <property type="match status" value="2"/>
</dbReference>
<dbReference type="PROSITE" id="PS51123">
    <property type="entry name" value="OMPA_2"/>
    <property type="match status" value="1"/>
</dbReference>
<dbReference type="EMBL" id="CP080429">
    <property type="protein sequence ID" value="QYJ68156.1"/>
    <property type="molecule type" value="Genomic_DNA"/>
</dbReference>
<protein>
    <submittedName>
        <fullName evidence="3">OmpA family protein</fullName>
    </submittedName>
</protein>
<dbReference type="InterPro" id="IPR050330">
    <property type="entry name" value="Bact_OuterMem_StrucFunc"/>
</dbReference>
<dbReference type="Pfam" id="PF00691">
    <property type="entry name" value="OmpA"/>
    <property type="match status" value="1"/>
</dbReference>
<gene>
    <name evidence="3" type="ORF">K1I41_11605</name>
</gene>
<evidence type="ECO:0000313" key="3">
    <source>
        <dbReference type="EMBL" id="QYJ68156.1"/>
    </source>
</evidence>
<feature type="domain" description="OmpA-like" evidence="2">
    <location>
        <begin position="183"/>
        <end position="300"/>
    </location>
</feature>
<dbReference type="PANTHER" id="PTHR30329">
    <property type="entry name" value="STATOR ELEMENT OF FLAGELLAR MOTOR COMPLEX"/>
    <property type="match status" value="1"/>
</dbReference>
<name>A0ABX8VBZ9_9FLAO</name>
<dbReference type="InterPro" id="IPR006665">
    <property type="entry name" value="OmpA-like"/>
</dbReference>
<evidence type="ECO:0000313" key="4">
    <source>
        <dbReference type="Proteomes" id="UP000825381"/>
    </source>
</evidence>
<sequence>MIHTFKKLLYFITLLFPIVLVAQEQFSVYFDTNKHQLTPTQNERLEKWMAANAKSKILAINGYTDEDGTTGLNDTLAQRRVSHVFRKINGKVKTREDFKTRSFGELHKMSPVKAENRKVTLYYLPEKDLHRENEVLGIKEPTKPVVQKKPIIKFPDKIVVRDPRGGRQEIPLDTVFMQKVSAAKSGDKLEISNLNFRLNTFAIVPESRPRLFELLEIMRANPKMKIKLLGHICCIEGDPRKLSYQRAKAVAMFLRQNGIERERTSFEGLGTTSPIYPLPENNEEERAANRRVEVLIVENP</sequence>
<proteinExistence type="predicted"/>
<keyword evidence="4" id="KW-1185">Reference proteome</keyword>
<keyword evidence="1" id="KW-0472">Membrane</keyword>
<evidence type="ECO:0000256" key="1">
    <source>
        <dbReference type="PROSITE-ProRule" id="PRU00473"/>
    </source>
</evidence>
<dbReference type="InterPro" id="IPR036737">
    <property type="entry name" value="OmpA-like_sf"/>
</dbReference>
<accession>A0ABX8VBZ9</accession>
<evidence type="ECO:0000259" key="2">
    <source>
        <dbReference type="PROSITE" id="PS51123"/>
    </source>
</evidence>
<dbReference type="RefSeq" id="WP_220640500.1">
    <property type="nucleotide sequence ID" value="NZ_CP080429.1"/>
</dbReference>